<reference evidence="2 3" key="1">
    <citation type="submission" date="2016-10" db="EMBL/GenBank/DDBJ databases">
        <authorList>
            <person name="de Groot N.N."/>
        </authorList>
    </citation>
    <scope>NUCLEOTIDE SEQUENCE [LARGE SCALE GENOMIC DNA]</scope>
    <source>
        <strain evidence="2 3">DSM 25186</strain>
    </source>
</reference>
<keyword evidence="3" id="KW-1185">Reference proteome</keyword>
<dbReference type="STRING" id="1075417.SAMN05421823_104232"/>
<name>A0A1G9GVW6_9BACT</name>
<dbReference type="Gene3D" id="3.30.70.100">
    <property type="match status" value="1"/>
</dbReference>
<dbReference type="Proteomes" id="UP000198510">
    <property type="component" value="Unassembled WGS sequence"/>
</dbReference>
<feature type="domain" description="DUF1330" evidence="1">
    <location>
        <begin position="3"/>
        <end position="95"/>
    </location>
</feature>
<proteinExistence type="predicted"/>
<evidence type="ECO:0000313" key="2">
    <source>
        <dbReference type="EMBL" id="SDL04744.1"/>
    </source>
</evidence>
<dbReference type="InterPro" id="IPR011008">
    <property type="entry name" value="Dimeric_a/b-barrel"/>
</dbReference>
<dbReference type="PANTHER" id="PTHR41521">
    <property type="match status" value="1"/>
</dbReference>
<accession>A0A1G9GVW6</accession>
<sequence>MAAYCIFDILRVKDAAAMECYRTHVLATIDRYGGRFLAIGGPCELIEGNVKPTFPIVIEFPSLRQAHLWYDSADYRDLKALRLAAVDSNAVFIQGL</sequence>
<evidence type="ECO:0000259" key="1">
    <source>
        <dbReference type="Pfam" id="PF07045"/>
    </source>
</evidence>
<dbReference type="Pfam" id="PF07045">
    <property type="entry name" value="DUF1330"/>
    <property type="match status" value="1"/>
</dbReference>
<dbReference type="RefSeq" id="WP_089682165.1">
    <property type="nucleotide sequence ID" value="NZ_FNFO01000004.1"/>
</dbReference>
<dbReference type="InterPro" id="IPR010753">
    <property type="entry name" value="DUF1330"/>
</dbReference>
<dbReference type="EMBL" id="FNFO01000004">
    <property type="protein sequence ID" value="SDL04744.1"/>
    <property type="molecule type" value="Genomic_DNA"/>
</dbReference>
<evidence type="ECO:0000313" key="3">
    <source>
        <dbReference type="Proteomes" id="UP000198510"/>
    </source>
</evidence>
<protein>
    <submittedName>
        <fullName evidence="2">Uncharacterized conserved protein, DUF1330 family</fullName>
    </submittedName>
</protein>
<dbReference type="OrthoDB" id="516779at2"/>
<gene>
    <name evidence="2" type="ORF">SAMN05421823_104232</name>
</gene>
<dbReference type="AlphaFoldDB" id="A0A1G9GVW6"/>
<organism evidence="2 3">
    <name type="scientific">Catalinimonas alkaloidigena</name>
    <dbReference type="NCBI Taxonomy" id="1075417"/>
    <lineage>
        <taxon>Bacteria</taxon>
        <taxon>Pseudomonadati</taxon>
        <taxon>Bacteroidota</taxon>
        <taxon>Cytophagia</taxon>
        <taxon>Cytophagales</taxon>
        <taxon>Catalimonadaceae</taxon>
        <taxon>Catalinimonas</taxon>
    </lineage>
</organism>
<dbReference type="SUPFAM" id="SSF54909">
    <property type="entry name" value="Dimeric alpha+beta barrel"/>
    <property type="match status" value="1"/>
</dbReference>
<dbReference type="PANTHER" id="PTHR41521:SF4">
    <property type="entry name" value="BLR0684 PROTEIN"/>
    <property type="match status" value="1"/>
</dbReference>